<dbReference type="AlphaFoldDB" id="A0A2U9AVP9"/>
<name>A0A2U9AVP9_SCOMX</name>
<accession>A0A2U9AVP9</accession>
<sequence length="238" mass="26925">MKKMSDGYKVFPPLGNFQLVSCPQLSVIEHRLSLGREPNSEETHSQGCESTTVLLSHHFHSGVCVCVCVCVCVRVCVFVGYDVLPSGLSLNQKEHKCGPVISNQNDTFRFLRRCQESRNCRNCKCVRRIHTSANGTRNGFAPRLHIEGTQTNTYQLLRRDIFNIYPPVRRPGTGCSSAARVKWTTLKHFVIPLVRPTTNGETGRLPASPRSDHPLRHKKNMHCYCHPVEESPDHLQSY</sequence>
<protein>
    <submittedName>
        <fullName evidence="1">Uncharacterized protein</fullName>
    </submittedName>
</protein>
<dbReference type="Proteomes" id="UP000246464">
    <property type="component" value="Chromosome 1"/>
</dbReference>
<proteinExistence type="predicted"/>
<reference evidence="1 2" key="1">
    <citation type="submission" date="2017-12" db="EMBL/GenBank/DDBJ databases">
        <title>Integrating genomic resources of turbot (Scophthalmus maximus) in depth evaluation of genetic and physical mapping variation across individuals.</title>
        <authorList>
            <person name="Martinez P."/>
        </authorList>
    </citation>
    <scope>NUCLEOTIDE SEQUENCE [LARGE SCALE GENOMIC DNA]</scope>
</reference>
<keyword evidence="2" id="KW-1185">Reference proteome</keyword>
<organism evidence="1 2">
    <name type="scientific">Scophthalmus maximus</name>
    <name type="common">Turbot</name>
    <name type="synonym">Psetta maxima</name>
    <dbReference type="NCBI Taxonomy" id="52904"/>
    <lineage>
        <taxon>Eukaryota</taxon>
        <taxon>Metazoa</taxon>
        <taxon>Chordata</taxon>
        <taxon>Craniata</taxon>
        <taxon>Vertebrata</taxon>
        <taxon>Euteleostomi</taxon>
        <taxon>Actinopterygii</taxon>
        <taxon>Neopterygii</taxon>
        <taxon>Teleostei</taxon>
        <taxon>Neoteleostei</taxon>
        <taxon>Acanthomorphata</taxon>
        <taxon>Carangaria</taxon>
        <taxon>Pleuronectiformes</taxon>
        <taxon>Pleuronectoidei</taxon>
        <taxon>Scophthalmidae</taxon>
        <taxon>Scophthalmus</taxon>
    </lineage>
</organism>
<gene>
    <name evidence="1" type="ORF">SMAX5B_016653</name>
</gene>
<evidence type="ECO:0000313" key="2">
    <source>
        <dbReference type="Proteomes" id="UP000246464"/>
    </source>
</evidence>
<evidence type="ECO:0000313" key="1">
    <source>
        <dbReference type="EMBL" id="AWO95698.1"/>
    </source>
</evidence>
<dbReference type="EMBL" id="CP026243">
    <property type="protein sequence ID" value="AWO95698.1"/>
    <property type="molecule type" value="Genomic_DNA"/>
</dbReference>